<dbReference type="InterPro" id="IPR018097">
    <property type="entry name" value="EGF_Ca-bd_CS"/>
</dbReference>
<evidence type="ECO:0000256" key="1">
    <source>
        <dbReference type="ARBA" id="ARBA00023157"/>
    </source>
</evidence>
<evidence type="ECO:0000313" key="5">
    <source>
        <dbReference type="EMBL" id="OWF46933.1"/>
    </source>
</evidence>
<accession>A0A210QDU9</accession>
<comment type="caution">
    <text evidence="5">The sequence shown here is derived from an EMBL/GenBank/DDBJ whole genome shotgun (WGS) entry which is preliminary data.</text>
</comment>
<keyword evidence="6" id="KW-1185">Reference proteome</keyword>
<name>A0A210QDU9_MIZYE</name>
<dbReference type="PROSITE" id="PS01187">
    <property type="entry name" value="EGF_CA"/>
    <property type="match status" value="1"/>
</dbReference>
<feature type="region of interest" description="Disordered" evidence="2">
    <location>
        <begin position="1"/>
        <end position="21"/>
    </location>
</feature>
<reference evidence="5 6" key="1">
    <citation type="journal article" date="2017" name="Nat. Ecol. Evol.">
        <title>Scallop genome provides insights into evolution of bilaterian karyotype and development.</title>
        <authorList>
            <person name="Wang S."/>
            <person name="Zhang J."/>
            <person name="Jiao W."/>
            <person name="Li J."/>
            <person name="Xun X."/>
            <person name="Sun Y."/>
            <person name="Guo X."/>
            <person name="Huan P."/>
            <person name="Dong B."/>
            <person name="Zhang L."/>
            <person name="Hu X."/>
            <person name="Sun X."/>
            <person name="Wang J."/>
            <person name="Zhao C."/>
            <person name="Wang Y."/>
            <person name="Wang D."/>
            <person name="Huang X."/>
            <person name="Wang R."/>
            <person name="Lv J."/>
            <person name="Li Y."/>
            <person name="Zhang Z."/>
            <person name="Liu B."/>
            <person name="Lu W."/>
            <person name="Hui Y."/>
            <person name="Liang J."/>
            <person name="Zhou Z."/>
            <person name="Hou R."/>
            <person name="Li X."/>
            <person name="Liu Y."/>
            <person name="Li H."/>
            <person name="Ning X."/>
            <person name="Lin Y."/>
            <person name="Zhao L."/>
            <person name="Xing Q."/>
            <person name="Dou J."/>
            <person name="Li Y."/>
            <person name="Mao J."/>
            <person name="Guo H."/>
            <person name="Dou H."/>
            <person name="Li T."/>
            <person name="Mu C."/>
            <person name="Jiang W."/>
            <person name="Fu Q."/>
            <person name="Fu X."/>
            <person name="Miao Y."/>
            <person name="Liu J."/>
            <person name="Yu Q."/>
            <person name="Li R."/>
            <person name="Liao H."/>
            <person name="Li X."/>
            <person name="Kong Y."/>
            <person name="Jiang Z."/>
            <person name="Chourrout D."/>
            <person name="Li R."/>
            <person name="Bao Z."/>
        </authorList>
    </citation>
    <scope>NUCLEOTIDE SEQUENCE [LARGE SCALE GENOMIC DNA]</scope>
    <source>
        <strain evidence="5 6">PY_sf001</strain>
    </source>
</reference>
<gene>
    <name evidence="5" type="ORF">KP79_PYT14933</name>
</gene>
<dbReference type="STRING" id="6573.A0A210QDU9"/>
<feature type="region of interest" description="Disordered" evidence="2">
    <location>
        <begin position="2574"/>
        <end position="2615"/>
    </location>
</feature>
<keyword evidence="3" id="KW-1133">Transmembrane helix</keyword>
<keyword evidence="3" id="KW-0812">Transmembrane</keyword>
<dbReference type="EMBL" id="NEDP02004063">
    <property type="protein sequence ID" value="OWF46933.1"/>
    <property type="molecule type" value="Genomic_DNA"/>
</dbReference>
<evidence type="ECO:0000259" key="4">
    <source>
        <dbReference type="PROSITE" id="PS50948"/>
    </source>
</evidence>
<dbReference type="GO" id="GO:0005509">
    <property type="term" value="F:calcium ion binding"/>
    <property type="evidence" value="ECO:0007669"/>
    <property type="project" value="InterPro"/>
</dbReference>
<feature type="region of interest" description="Disordered" evidence="2">
    <location>
        <begin position="3698"/>
        <end position="3744"/>
    </location>
</feature>
<dbReference type="SUPFAM" id="SSF57414">
    <property type="entry name" value="Hairpin loop containing domain-like"/>
    <property type="match status" value="1"/>
</dbReference>
<feature type="compositionally biased region" description="Low complexity" evidence="2">
    <location>
        <begin position="2578"/>
        <end position="2598"/>
    </location>
</feature>
<evidence type="ECO:0000313" key="6">
    <source>
        <dbReference type="Proteomes" id="UP000242188"/>
    </source>
</evidence>
<feature type="region of interest" description="Disordered" evidence="2">
    <location>
        <begin position="499"/>
        <end position="522"/>
    </location>
</feature>
<feature type="compositionally biased region" description="Polar residues" evidence="2">
    <location>
        <begin position="2599"/>
        <end position="2615"/>
    </location>
</feature>
<sequence length="3769" mass="415897">MDATNEPEYKPNNFDSGSSQNVGSNFLSGMQDSLSSFSDLKNMFSGESMKIPNILDIVDLKQFTVSEVTDILSPGLATDFKNIVQKLAGTVKKMPSLPAGSLSIIQLRNVLGGAAKGLGDKYSMISKLFSLAENSCPTFRDGLNKGLGHVCQAHADCLGLSCELILPYGSLDKTVSVDISVNPCDGLLQIALSTIKTIITLDGHDNHIPLFTLGGLSAGLIINGDIIDNVVVLSVEATLCHDEYLSCIVPIKVTTDMTFPQVDICNDFIIGGGMDGPDVEIEKMTLGEMILAISQNDVMDLVDMELIGKIRDAVVSELFKNPKSLLQLRGEEFQDKIDFCVDVDIPIEPLDIIFFEVSFRFFVGPVPLSLAFGAGGSLSLDVNLGVCFLSMIAKVIVTPGAGGSVWGIAALDLGFARGGIKLIGYLLETKFPIMGSIGFSKFPLDVTAKMDLILVPLKLDLRGFAELNLLFVTVTVFDASLWSYTTPTIKRNIFTTPMISSDSSPPEFPPNSVSSRRKRSSPKGCLVEQVKFRSPLDAAFKLEVSTLDETSQVKLVYAIGTQHGGTNVVDWTDMGGASLLVPTNDLPSGVPLYWTVKASNTQGLQAFSYCTLPTYDTSIPDGRIDPSYKFSSHPNKLSGTVVVFDDSTLEKSHEKAIGFSSGKYGSELVHWGSLDIDKTSIRDGVDNDLKYFSVPRIGKLTALNFKTAKTRTAIECARLCLDHPTKCVSFDYEYHSETCDMHEVVEGPRASLRQSGTYKNYERLGVGHSSYVLYDNLNLCHAIVYYINAKITNTIGYTAYITSLGTTMDFTPPFTGPLGTAAQVTMQASRCSAAVTQRCIEVTWKENHKIVIDDKESRTVFNGYKPLQDEIYTINNHMASVNFDGFHDDESGIWGYTWMVGESVCTRDIIEESDPHQHLSSKKYWTHNGYEKDLHLKDGQYFVTVRALNNVVFGGAFVTTVCHSTPFTVDTTPPIFTEVLDIFYDEDFDLLAVYFNASDPLSHLARVDFGLGKTKHDVTVRGYKLQTYVTRDEPFVAVENLGLGHGVPAWLRLRAVNNVGLHTARHGDQQILIDLTPPNVGVVLDGNQIDTDVDYQADTSTMCAQWVSFYDEESGIRDYIWGVGTITGADDVVKYHNLTHHYKRSCAGDLNLKHNTTYFSTVKAYNAALNSKERSGKSDGVLIDITPLLPGRVLDGAILGEDIDFSSETATKSCNWNNFSDPESHISKYDISLFINREYIQTFELFALTQFTEISIAMNHLDEVGFVVTAENGAGLRADVTSDGFLVDHTPPVMNYIIDTENAKRYQSFNDHLDVSWSFEDGDSGIKEYRYFINKQHQGGKHKSWPANDAYETTHSALKEGPVNLKIDQMTLVNGAMYTIVVTAINNALLSTSHESFGVVVDGTLPLLTKVHVGLPKEEEDVDELNRVLHVDPNILTISWVGQDPESGIDKVYLAIGTTPGDLSITGNFIEFGGTEKILTIKDIELETFSDSNTVYYVSVKAINGAGLESNTVSSKPIILLKANVPGQIFDGREVSIDKDYTRDRGSLAITFAGFQSEACDIRKYEWAIGSDAFKSDVLPYTGYGLMVHNSSHGQAQIHMDFTEGETYYVTVRAQPGHNCHEEYIVASSDGIKLDTSAPEIHYIGPVPGDTHYVHYANVYYQSNADSLDLVWNVSDDSAVKMVSVSAGSLPVLTDVISTQVIDTMGTPTGFLSPTIGLSTFLTLKVEDLVGNRQDITTDPVIADISPPMVRSLKCTEAVSLERSIVACSWEFVVEEESVVKSLTINIFSSYNKLPIELQIPHGRRYFVVDAIDLLNATELSIYLTVSNILSQNTIYVQTVKVDNTPPSSLTVKVVTQMSSEEITVHQRCQIPQTFVDVLVENPTDAETGIEKIEVAIGSSPGHNDIHRYLDVPLVGKIFFGNLDLGHGDTFYAAARVTNKAGLSKMFYSDSVTVSVRPILTVGDGSPGGDEDYQSNLNTIRGFWRFSDTCAIDMVQWGIEDLLGNVIKEFEDVAENAQVFDNDEFTLKNGFTYINIIKVRDALNRTFTSASDGITIRIQPPSPGDVRDGLYEDINYQQSVEELSANWDDFGDKNGDPTQTIRYYEVAIGDDHSYPKTQSNIHYYVGVGLNRSHTFHNLNLTALDVTYYVTVRGISISGSQDEASSNGIKVGFKDQIVSGLIETPAVQSDSSKIIASWTEFQSDIGIKQYLVGVYSNDFKYNVTVYTNVTTTCENFHSSLELLDEKPMSDNGLNTLVQLQNLHLKHGHVYYIIVVAVNEADMCRSVTSPPILVDITPPDLTFTVLHIGRVADDKKDDIFVDESEKLDVTWKNFTENESSIASFEVTLYEMSDCSMKTVSPEFKVDSVLVTADTKITLYQLMLLPNVFYFIEVIALNTAGLKSSIISSRFRLDVSAPLVGDVKIAPNWYTASTFQSSKETMTSWIAIARSHEQFVCPNQRVVFPSFSSNGPSWVKMTGFYSPEFVEFAENKATLTIGYNTAQTKFFRSGMKSTQISLLPGNYTVSLKAASGVDIITIISFASESQLFPTNYTAPHITAINEVTFNMTIPEDDREDVTNISTSQDPTATTSTYTSSYLSTSQPDRNVTTSSHGDSPNSERFGFGLSIMGTQQNGSDHWDAMFWVVGQYKSFEEWITLDTNPSASEGTIIFTLETESARGKKRQNIKLIVNGIIKAIANGITFGNSMNMFISTVNDNNYEPTIENMFEPFRSDVIVASVQIPTDQERLCLHGSGFFDGESNIKEIWVGISDSDISTDNIYPMRHYMSLCLPCEEECLEDCPAKCQFGEFDLMKIEITGLDLLPTIASAINGSENEFQIEESHTYYVTIEVVNFAGQSSFSRSNGIMVDTTSAVCEYVRCLDPDNSMEEPTEYIGTNNSVAAYWSCSDPESEIYSYSVGVGTSQNSADIYNMTDVGLATKSHIHLKNEKLFNHGNTYYFNVWANNAAGSPGKFSCKFTVELYPPNVENVITKSLFEYQPTDENGYPIVNVSFTEFEDSVGVAWNSEDDIADIYEWGIGTGPDKLDILPLIRVGVTKTGQAEIIHGHVWFNGENMNSTVSMFRDQPNDTADGSLLLLEPGQCFHHSIVAVGRSHLRSSIPTKPTCITRPSDIRLVLNEKQNATLIMMADRSIRKLNPGSGLPNDGNVVIEIQASHSGIMIGYLSNDDVAKNYGTDASDEYSSYIVDPQSSMMYTSRLLKNRFQAYQGLSFFISPMPFIESSDLEITIRIKINETDYDNDTVPALALWSTADSGIGKWLHVQEECDPERISKQVNHTYLTTKVCHATLLGNVPVDNTRSKRDATFDPAVFTSSNQFGLFKMQSSCINAAPTITTDVIYTTEDTPVVRHQLLWSDADNDGLVFSSKQPASGQVNVTGDGFLTFQPPQEFSGQIQIEIEAEETSVCENKNSVSKVITIHISSVDDAPIVGFLSHDNNFTLADHLNAEIVIFLESYNTDHDVGSLLIVDADIGDSLKLVSRTMIETDAVLIQEESGQHVVPNNTFTPLQSGTFKRIDLTLKTSKDFHGHLHYQLLGSDQGGQMTAKLDVHVFVLVSPCIHGRCAQTDIWAFPCNDSARALSFDTYTCACNAGYRSQWCDEEIDECAEDPCNLMFDCTDHVAFYTCHINAGYLAAVLLSSGLVVVGAGIILAYRYKNLKKDSIRMSRMLIPDDEAIFSRADSIVQPCNDAQEEPPPFIPPSDTDPFKSESRTMDQSPLNQKPGNIPRPMPPNKYQSMIKRPAYCTNSTQQADSDMTIVDV</sequence>
<dbReference type="Pfam" id="PF17963">
    <property type="entry name" value="Big_9"/>
    <property type="match status" value="1"/>
</dbReference>
<evidence type="ECO:0000256" key="3">
    <source>
        <dbReference type="SAM" id="Phobius"/>
    </source>
</evidence>
<dbReference type="Gene3D" id="2.10.25.10">
    <property type="entry name" value="Laminin"/>
    <property type="match status" value="1"/>
</dbReference>
<dbReference type="Gene3D" id="3.50.4.10">
    <property type="entry name" value="Hepatocyte Growth Factor"/>
    <property type="match status" value="1"/>
</dbReference>
<evidence type="ECO:0000256" key="2">
    <source>
        <dbReference type="SAM" id="MobiDB-lite"/>
    </source>
</evidence>
<dbReference type="SUPFAM" id="SSF49265">
    <property type="entry name" value="Fibronectin type III"/>
    <property type="match status" value="2"/>
</dbReference>
<feature type="transmembrane region" description="Helical" evidence="3">
    <location>
        <begin position="3641"/>
        <end position="3664"/>
    </location>
</feature>
<feature type="domain" description="Apple" evidence="4">
    <location>
        <begin position="685"/>
        <end position="765"/>
    </location>
</feature>
<dbReference type="PROSITE" id="PS50948">
    <property type="entry name" value="PAN"/>
    <property type="match status" value="1"/>
</dbReference>
<dbReference type="Pfam" id="PF00024">
    <property type="entry name" value="PAN_1"/>
    <property type="match status" value="1"/>
</dbReference>
<proteinExistence type="predicted"/>
<feature type="compositionally biased region" description="Polar residues" evidence="2">
    <location>
        <begin position="3722"/>
        <end position="3731"/>
    </location>
</feature>
<organism evidence="5 6">
    <name type="scientific">Mizuhopecten yessoensis</name>
    <name type="common">Japanese scallop</name>
    <name type="synonym">Patinopecten yessoensis</name>
    <dbReference type="NCBI Taxonomy" id="6573"/>
    <lineage>
        <taxon>Eukaryota</taxon>
        <taxon>Metazoa</taxon>
        <taxon>Spiralia</taxon>
        <taxon>Lophotrochozoa</taxon>
        <taxon>Mollusca</taxon>
        <taxon>Bivalvia</taxon>
        <taxon>Autobranchia</taxon>
        <taxon>Pteriomorphia</taxon>
        <taxon>Pectinida</taxon>
        <taxon>Pectinoidea</taxon>
        <taxon>Pectinidae</taxon>
        <taxon>Mizuhopecten</taxon>
    </lineage>
</organism>
<protein>
    <submittedName>
        <fullName evidence="5">Delta-like protein 1</fullName>
    </submittedName>
</protein>
<keyword evidence="3" id="KW-0472">Membrane</keyword>
<dbReference type="OrthoDB" id="6153184at2759"/>
<dbReference type="Proteomes" id="UP000242188">
    <property type="component" value="Unassembled WGS sequence"/>
</dbReference>
<keyword evidence="1" id="KW-1015">Disulfide bond</keyword>
<dbReference type="PANTHER" id="PTHR16897">
    <property type="entry name" value="OS10G0105400 PROTEIN"/>
    <property type="match status" value="1"/>
</dbReference>
<dbReference type="InterPro" id="IPR003609">
    <property type="entry name" value="Pan_app"/>
</dbReference>
<dbReference type="PANTHER" id="PTHR16897:SF2">
    <property type="entry name" value="OS03G0226600 PROTEIN"/>
    <property type="match status" value="1"/>
</dbReference>
<dbReference type="InterPro" id="IPR036116">
    <property type="entry name" value="FN3_sf"/>
</dbReference>